<dbReference type="RefSeq" id="WP_014791297.1">
    <property type="nucleotide sequence ID" value="NC_018016.1"/>
</dbReference>
<dbReference type="HOGENOM" id="CLU_053649_0_0_10"/>
<dbReference type="InterPro" id="IPR039968">
    <property type="entry name" value="BcerS-like"/>
</dbReference>
<proteinExistence type="predicted"/>
<name>I4A1B2_ORNRL</name>
<gene>
    <name evidence="1" type="ordered locus">Ornrh_1588</name>
</gene>
<dbReference type="EMBL" id="CP003283">
    <property type="protein sequence ID" value="AFL97746.1"/>
    <property type="molecule type" value="Genomic_DNA"/>
</dbReference>
<keyword evidence="2" id="KW-1185">Reference proteome</keyword>
<dbReference type="STRING" id="867902.Ornrh_1588"/>
<protein>
    <recommendedName>
        <fullName evidence="3">N-acetyltransferase domain-containing protein</fullName>
    </recommendedName>
</protein>
<dbReference type="SUPFAM" id="SSF55729">
    <property type="entry name" value="Acyl-CoA N-acyltransferases (Nat)"/>
    <property type="match status" value="1"/>
</dbReference>
<dbReference type="PATRIC" id="fig|867902.3.peg.1542"/>
<evidence type="ECO:0000313" key="2">
    <source>
        <dbReference type="Proteomes" id="UP000006051"/>
    </source>
</evidence>
<dbReference type="GeneID" id="97258225"/>
<dbReference type="InterPro" id="IPR016181">
    <property type="entry name" value="Acyl_CoA_acyltransferase"/>
</dbReference>
<dbReference type="AlphaFoldDB" id="I4A1B2"/>
<reference evidence="1 2" key="1">
    <citation type="submission" date="2012-06" db="EMBL/GenBank/DDBJ databases">
        <title>The complete genome of Ornithobacterium rhinotracheale DSM 15997.</title>
        <authorList>
            <consortium name="US DOE Joint Genome Institute (JGI-PGF)"/>
            <person name="Lucas S."/>
            <person name="Copeland A."/>
            <person name="Lapidus A."/>
            <person name="Goodwin L."/>
            <person name="Pitluck S."/>
            <person name="Peters L."/>
            <person name="Mikhailova N."/>
            <person name="Teshima H."/>
            <person name="Kyrpides N."/>
            <person name="Mavromatis K."/>
            <person name="Pagani I."/>
            <person name="Ivanova N."/>
            <person name="Ovchinnikova G."/>
            <person name="Zeytun A."/>
            <person name="Detter J.C."/>
            <person name="Han C."/>
            <person name="Land M."/>
            <person name="Hauser L."/>
            <person name="Markowitz V."/>
            <person name="Cheng J.-F."/>
            <person name="Hugenholtz P."/>
            <person name="Woyke T."/>
            <person name="Wu D."/>
            <person name="Lang E."/>
            <person name="Kopitz M."/>
            <person name="Brambilla E."/>
            <person name="Klenk H.-P."/>
            <person name="Eisen J.A."/>
        </authorList>
    </citation>
    <scope>NUCLEOTIDE SEQUENCE [LARGE SCALE GENOMIC DNA]</scope>
    <source>
        <strain evidence="2">ATCC 51463 / DSM 15997 / CCUG 23171 / LMG 9086</strain>
    </source>
</reference>
<sequence length="375" mass="43400">MNSIEIKEVKTKSQWKAFVYLPEKIHAQNPHWMSPLYMDEERFFKPEKNPAFAQNETILFLAYKNQKVVGRVMGIVPTKFNQSKKQNCARFSYLDCYEDFEVFSSLINAVKDWARARNCDELIGPMGFSDKEPQGFVVKGFAEPSMMVTANNPAYLPQFIEKMEFEPFVRLMEYDVPLKANVVERFGRFTQLLLDKHKLTLHEFKRTREVKPFVSSVFDLINETYQNIYGFAPVSEAEKNEFATRFLPLLNPKLIKVVTNAQGKVVAFVVAMPDLSQGIKKARGRILPFGWWHIFRAFKKSKRLVLLLGAVAEPLQGKGIDAILGSSLISSALSLDFSMMDSHLIMEENVKMRREIERIPGNRLYKEFQIYHQKI</sequence>
<dbReference type="eggNOG" id="COG0456">
    <property type="taxonomic scope" value="Bacteria"/>
</dbReference>
<evidence type="ECO:0008006" key="3">
    <source>
        <dbReference type="Google" id="ProtNLM"/>
    </source>
</evidence>
<evidence type="ECO:0000313" key="1">
    <source>
        <dbReference type="EMBL" id="AFL97746.1"/>
    </source>
</evidence>
<dbReference type="Proteomes" id="UP000006051">
    <property type="component" value="Chromosome"/>
</dbReference>
<dbReference type="PANTHER" id="PTHR41368:SF1">
    <property type="entry name" value="PROTEIN YGHO"/>
    <property type="match status" value="1"/>
</dbReference>
<dbReference type="GeneID" id="71569668"/>
<accession>I4A1B2</accession>
<dbReference type="KEGG" id="orh:Ornrh_1588"/>
<dbReference type="PANTHER" id="PTHR41368">
    <property type="entry name" value="PROTEIN YGHO"/>
    <property type="match status" value="1"/>
</dbReference>
<organism evidence="1 2">
    <name type="scientific">Ornithobacterium rhinotracheale (strain ATCC 51463 / DSM 15997 / CCUG 23171 / CIP 104009 / LMG 9086)</name>
    <dbReference type="NCBI Taxonomy" id="867902"/>
    <lineage>
        <taxon>Bacteria</taxon>
        <taxon>Pseudomonadati</taxon>
        <taxon>Bacteroidota</taxon>
        <taxon>Flavobacteriia</taxon>
        <taxon>Flavobacteriales</taxon>
        <taxon>Weeksellaceae</taxon>
        <taxon>Ornithobacterium</taxon>
    </lineage>
</organism>